<dbReference type="RefSeq" id="WP_203984403.1">
    <property type="nucleotide sequence ID" value="NZ_BOOU01000036.1"/>
</dbReference>
<evidence type="ECO:0000313" key="2">
    <source>
        <dbReference type="EMBL" id="GII77490.1"/>
    </source>
</evidence>
<evidence type="ECO:0000256" key="1">
    <source>
        <dbReference type="SAM" id="Phobius"/>
    </source>
</evidence>
<feature type="transmembrane region" description="Helical" evidence="1">
    <location>
        <begin position="60"/>
        <end position="81"/>
    </location>
</feature>
<organism evidence="2 3">
    <name type="scientific">Sphaerisporangium rufum</name>
    <dbReference type="NCBI Taxonomy" id="1381558"/>
    <lineage>
        <taxon>Bacteria</taxon>
        <taxon>Bacillati</taxon>
        <taxon>Actinomycetota</taxon>
        <taxon>Actinomycetes</taxon>
        <taxon>Streptosporangiales</taxon>
        <taxon>Streptosporangiaceae</taxon>
        <taxon>Sphaerisporangium</taxon>
    </lineage>
</organism>
<protein>
    <recommendedName>
        <fullName evidence="4">PQ-loop repeat-containing protein</fullName>
    </recommendedName>
</protein>
<feature type="transmembrane region" description="Helical" evidence="1">
    <location>
        <begin position="93"/>
        <end position="110"/>
    </location>
</feature>
<proteinExistence type="predicted"/>
<name>A0A919V4P8_9ACTN</name>
<keyword evidence="3" id="KW-1185">Reference proteome</keyword>
<dbReference type="Proteomes" id="UP000655287">
    <property type="component" value="Unassembled WGS sequence"/>
</dbReference>
<dbReference type="Gene3D" id="1.20.1280.290">
    <property type="match status" value="2"/>
</dbReference>
<gene>
    <name evidence="2" type="ORF">Sru01_24720</name>
</gene>
<evidence type="ECO:0000313" key="3">
    <source>
        <dbReference type="Proteomes" id="UP000655287"/>
    </source>
</evidence>
<sequence length="204" mass="21665">MGHPFDYLPFMATLFGIPQYLPQIGRLWRTRDPAGVSWAWAALTGVNNAAWFGYFTSSGYWTALVPSAAATLLAGTVAVLLARLGRAGLRSGAWVGAWAVLLAGSAAAAGPPGLGTVLTVASVVQVTPSVVTAYRAPRPTGVSPGTWLLVLGEVSCWTVYGLYRSDPRLIALGVTGITASVLMLARIRYAARRRYRPSPSARFR</sequence>
<feature type="transmembrane region" description="Helical" evidence="1">
    <location>
        <begin position="169"/>
        <end position="187"/>
    </location>
</feature>
<dbReference type="EMBL" id="BOOU01000036">
    <property type="protein sequence ID" value="GII77490.1"/>
    <property type="molecule type" value="Genomic_DNA"/>
</dbReference>
<dbReference type="AlphaFoldDB" id="A0A919V4P8"/>
<evidence type="ECO:0008006" key="4">
    <source>
        <dbReference type="Google" id="ProtNLM"/>
    </source>
</evidence>
<keyword evidence="1" id="KW-1133">Transmembrane helix</keyword>
<reference evidence="2" key="1">
    <citation type="submission" date="2021-01" db="EMBL/GenBank/DDBJ databases">
        <title>Whole genome shotgun sequence of Sphaerisporangium rufum NBRC 109079.</title>
        <authorList>
            <person name="Komaki H."/>
            <person name="Tamura T."/>
        </authorList>
    </citation>
    <scope>NUCLEOTIDE SEQUENCE</scope>
    <source>
        <strain evidence="2">NBRC 109079</strain>
    </source>
</reference>
<accession>A0A919V4P8</accession>
<comment type="caution">
    <text evidence="2">The sequence shown here is derived from an EMBL/GenBank/DDBJ whole genome shotgun (WGS) entry which is preliminary data.</text>
</comment>
<keyword evidence="1" id="KW-0472">Membrane</keyword>
<keyword evidence="1" id="KW-0812">Transmembrane</keyword>